<dbReference type="PANTHER" id="PTHR12302:SF3">
    <property type="entry name" value="SERINE_THREONINE-PROTEIN KINASE 31"/>
    <property type="match status" value="1"/>
</dbReference>
<protein>
    <submittedName>
        <fullName evidence="6">Thermonuclease family protein</fullName>
    </submittedName>
</protein>
<keyword evidence="2" id="KW-0255">Endonuclease</keyword>
<evidence type="ECO:0000313" key="7">
    <source>
        <dbReference type="Proteomes" id="UP001378956"/>
    </source>
</evidence>
<dbReference type="Pfam" id="PF00565">
    <property type="entry name" value="SNase"/>
    <property type="match status" value="1"/>
</dbReference>
<evidence type="ECO:0000256" key="4">
    <source>
        <dbReference type="SAM" id="Phobius"/>
    </source>
</evidence>
<dbReference type="PANTHER" id="PTHR12302">
    <property type="entry name" value="EBNA2 BINDING PROTEIN P100"/>
    <property type="match status" value="1"/>
</dbReference>
<dbReference type="InterPro" id="IPR035437">
    <property type="entry name" value="SNase_OB-fold_sf"/>
</dbReference>
<evidence type="ECO:0000256" key="1">
    <source>
        <dbReference type="ARBA" id="ARBA00022722"/>
    </source>
</evidence>
<evidence type="ECO:0000256" key="2">
    <source>
        <dbReference type="ARBA" id="ARBA00022759"/>
    </source>
</evidence>
<dbReference type="InterPro" id="IPR016071">
    <property type="entry name" value="Staphylococal_nuclease_OB-fold"/>
</dbReference>
<name>A0ABU8NQL6_9SPHI</name>
<comment type="caution">
    <text evidence="6">The sequence shown here is derived from an EMBL/GenBank/DDBJ whole genome shotgun (WGS) entry which is preliminary data.</text>
</comment>
<sequence>MKYIILFLIVASHSLCFGQFTKVKRVVDGDTFVTESGERVRLIGINAPEMKDFYGIEAKEHLAELIEGRDIELTRDHKSKDRDRYSRLLRYVVLSGVDINEQMIREGYAYALLKFRFDRAAVYTDAEAEAKDQLLGMWKYTEAERNEPQNIPVTTPISNITQIDLYENRYVIGGLVIMFIILGINYRLRA</sequence>
<dbReference type="Gene3D" id="2.40.50.90">
    <property type="match status" value="1"/>
</dbReference>
<dbReference type="SUPFAM" id="SSF50199">
    <property type="entry name" value="Staphylococcal nuclease"/>
    <property type="match status" value="1"/>
</dbReference>
<dbReference type="PROSITE" id="PS50830">
    <property type="entry name" value="TNASE_3"/>
    <property type="match status" value="1"/>
</dbReference>
<feature type="domain" description="TNase-like" evidence="5">
    <location>
        <begin position="22"/>
        <end position="140"/>
    </location>
</feature>
<dbReference type="RefSeq" id="WP_288881884.1">
    <property type="nucleotide sequence ID" value="NZ_CBFGNQ010000005.1"/>
</dbReference>
<dbReference type="EMBL" id="JBBEUB010000006">
    <property type="protein sequence ID" value="MEJ2904543.1"/>
    <property type="molecule type" value="Genomic_DNA"/>
</dbReference>
<keyword evidence="3" id="KW-0378">Hydrolase</keyword>
<proteinExistence type="predicted"/>
<keyword evidence="7" id="KW-1185">Reference proteome</keyword>
<keyword evidence="1" id="KW-0540">Nuclease</keyword>
<evidence type="ECO:0000259" key="5">
    <source>
        <dbReference type="PROSITE" id="PS50830"/>
    </source>
</evidence>
<feature type="transmembrane region" description="Helical" evidence="4">
    <location>
        <begin position="170"/>
        <end position="188"/>
    </location>
</feature>
<dbReference type="Proteomes" id="UP001378956">
    <property type="component" value="Unassembled WGS sequence"/>
</dbReference>
<accession>A0ABU8NQL6</accession>
<dbReference type="SMART" id="SM00318">
    <property type="entry name" value="SNc"/>
    <property type="match status" value="1"/>
</dbReference>
<evidence type="ECO:0000313" key="6">
    <source>
        <dbReference type="EMBL" id="MEJ2904543.1"/>
    </source>
</evidence>
<keyword evidence="4" id="KW-1133">Transmembrane helix</keyword>
<keyword evidence="4" id="KW-0812">Transmembrane</keyword>
<reference evidence="6 7" key="1">
    <citation type="submission" date="2024-03" db="EMBL/GenBank/DDBJ databases">
        <title>Sequence of Lycoming College Course Isolates.</title>
        <authorList>
            <person name="Plotts O."/>
            <person name="Newman J."/>
        </authorList>
    </citation>
    <scope>NUCLEOTIDE SEQUENCE [LARGE SCALE GENOMIC DNA]</scope>
    <source>
        <strain evidence="6 7">CJB-3</strain>
    </source>
</reference>
<gene>
    <name evidence="6" type="ORF">WAE58_19030</name>
</gene>
<evidence type="ECO:0000256" key="3">
    <source>
        <dbReference type="ARBA" id="ARBA00022801"/>
    </source>
</evidence>
<keyword evidence="4" id="KW-0472">Membrane</keyword>
<organism evidence="6 7">
    <name type="scientific">Pedobacter panaciterrae</name>
    <dbReference type="NCBI Taxonomy" id="363849"/>
    <lineage>
        <taxon>Bacteria</taxon>
        <taxon>Pseudomonadati</taxon>
        <taxon>Bacteroidota</taxon>
        <taxon>Sphingobacteriia</taxon>
        <taxon>Sphingobacteriales</taxon>
        <taxon>Sphingobacteriaceae</taxon>
        <taxon>Pedobacter</taxon>
    </lineage>
</organism>